<dbReference type="InterPro" id="IPR003749">
    <property type="entry name" value="ThiS/MoaD-like"/>
</dbReference>
<dbReference type="CDD" id="cd00565">
    <property type="entry name" value="Ubl_ThiS"/>
    <property type="match status" value="1"/>
</dbReference>
<dbReference type="Pfam" id="PF02597">
    <property type="entry name" value="ThiS"/>
    <property type="match status" value="1"/>
</dbReference>
<evidence type="ECO:0000313" key="1">
    <source>
        <dbReference type="EMBL" id="HGY95128.1"/>
    </source>
</evidence>
<dbReference type="EMBL" id="DTKL01000067">
    <property type="protein sequence ID" value="HGY95128.1"/>
    <property type="molecule type" value="Genomic_DNA"/>
</dbReference>
<dbReference type="InterPro" id="IPR016155">
    <property type="entry name" value="Mopterin_synth/thiamin_S_b"/>
</dbReference>
<dbReference type="InterPro" id="IPR010035">
    <property type="entry name" value="Thi_S"/>
</dbReference>
<dbReference type="AlphaFoldDB" id="A0A7V5CTP3"/>
<reference evidence="1" key="1">
    <citation type="journal article" date="2020" name="mSystems">
        <title>Genome- and Community-Level Interaction Insights into Carbon Utilization and Element Cycling Functions of Hydrothermarchaeota in Hydrothermal Sediment.</title>
        <authorList>
            <person name="Zhou Z."/>
            <person name="Liu Y."/>
            <person name="Xu W."/>
            <person name="Pan J."/>
            <person name="Luo Z.H."/>
            <person name="Li M."/>
        </authorList>
    </citation>
    <scope>NUCLEOTIDE SEQUENCE [LARGE SCALE GENOMIC DNA]</scope>
    <source>
        <strain evidence="1">SpSt-855</strain>
    </source>
</reference>
<name>A0A7V5CTP3_9BACT</name>
<comment type="caution">
    <text evidence="1">The sequence shown here is derived from an EMBL/GenBank/DDBJ whole genome shotgun (WGS) entry which is preliminary data.</text>
</comment>
<proteinExistence type="predicted"/>
<dbReference type="SUPFAM" id="SSF54285">
    <property type="entry name" value="MoaD/ThiS"/>
    <property type="match status" value="1"/>
</dbReference>
<gene>
    <name evidence="1" type="primary">thiS</name>
    <name evidence="1" type="ORF">ENW50_10675</name>
</gene>
<dbReference type="PANTHER" id="PTHR34472">
    <property type="entry name" value="SULFUR CARRIER PROTEIN THIS"/>
    <property type="match status" value="1"/>
</dbReference>
<protein>
    <submittedName>
        <fullName evidence="1">Sulfur carrier protein ThiS</fullName>
    </submittedName>
</protein>
<sequence length="71" mass="7799">MQLLINGQPRTFAELTETSSVLDLLTLLGLKGDRVALERNADIVPRSSWADTRLTENDKIEIVHFVGGGCC</sequence>
<dbReference type="NCBIfam" id="TIGR01683">
    <property type="entry name" value="thiS"/>
    <property type="match status" value="1"/>
</dbReference>
<dbReference type="InterPro" id="IPR012675">
    <property type="entry name" value="Beta-grasp_dom_sf"/>
</dbReference>
<organism evidence="1">
    <name type="scientific">Acidobacterium capsulatum</name>
    <dbReference type="NCBI Taxonomy" id="33075"/>
    <lineage>
        <taxon>Bacteria</taxon>
        <taxon>Pseudomonadati</taxon>
        <taxon>Acidobacteriota</taxon>
        <taxon>Terriglobia</taxon>
        <taxon>Terriglobales</taxon>
        <taxon>Acidobacteriaceae</taxon>
        <taxon>Acidobacterium</taxon>
    </lineage>
</organism>
<dbReference type="Gene3D" id="3.10.20.30">
    <property type="match status" value="1"/>
</dbReference>
<accession>A0A7V5CTP3</accession>
<dbReference type="PANTHER" id="PTHR34472:SF1">
    <property type="entry name" value="SULFUR CARRIER PROTEIN THIS"/>
    <property type="match status" value="1"/>
</dbReference>